<accession>A0A8J4EGK6</accession>
<dbReference type="Pfam" id="PF12770">
    <property type="entry name" value="CHAT"/>
    <property type="match status" value="1"/>
</dbReference>
<dbReference type="AlphaFoldDB" id="A0A8J4EGK6"/>
<keyword evidence="3" id="KW-1185">Reference proteome</keyword>
<protein>
    <submittedName>
        <fullName evidence="2">CHAT domain-containing protein</fullName>
    </submittedName>
</protein>
<sequence>MEVDPVTQREDLALHARRVYEDVIADPVRSARAADDLVRRARGSAHPEALVLALRAAAWARRARLLDGEAKDLLDEAARIARRHRLDHALADVLMTRAAVNQELGRIPAARRDLDHAVPLVAPDRTSDLAFQRAILHHNVGRLTDAARTYRSLLADARTPDRIRVIASNNLAMIDGQRGRHRDAQRLLDRIAPVAAGIGPALVAMIVETRAWVTVQSGQLSEGLRLFEESARAHERAGLPLGEHYVEYADALMDLRLLPEASTAARMAVEVFRSNGVPLMGAEAELRVAQLALLLDDTDGAQQASARAAAEFDRQRRPVWRARAALVQIEARLRAGRVTEADLRASQRICRTLTDAGTWHAAVRAHLTAGRAAADLRRDRTAVRALRRAAELARSQPVLVRLAGHVASALAARLRRHGGDALAHCRRGLADLARHRTALPSAELRALASGHGVELGQIGLEVVVRERAPRSVLDWMERTRAAALLTVEPPADGELEEELAELRAAYDGADTPVTSTNRAAAGTPVTRRAALESRIRRRTWQGRGGAERPAAKIGMGPLRELLGDRVLVEYGRLGGQLMAVVVEPRRSRVVPLGDTEAVTTHVRALRFALRRLTQDRPAEALAAARLSADHRITRLRELTLAPVRVPRDAELVIVPPATLQSIPWSALHDGPVSLAPSALFWARTATATAAGRAGPVVLVEGPALTGAPDEIHRLRGLYPDATTVTPPESTAVEVMRLLDGAGLVHLACHGWLRSDNPLFSSLILSGGPLTAQELVSHGTAPHRMVFASCQSGADVAYAGDEVLGFVSALLARGTAGVVASAAPVPDVAAVELMHALHRCLIAGRTMAHALFEARAGLDRADPASFVNWCTFSAHGAA</sequence>
<gene>
    <name evidence="2" type="ORF">Voc01_061490</name>
</gene>
<feature type="domain" description="CHAT" evidence="1">
    <location>
        <begin position="634"/>
        <end position="872"/>
    </location>
</feature>
<dbReference type="InterPro" id="IPR011990">
    <property type="entry name" value="TPR-like_helical_dom_sf"/>
</dbReference>
<comment type="caution">
    <text evidence="2">The sequence shown here is derived from an EMBL/GenBank/DDBJ whole genome shotgun (WGS) entry which is preliminary data.</text>
</comment>
<dbReference type="InterPro" id="IPR024983">
    <property type="entry name" value="CHAT_dom"/>
</dbReference>
<name>A0A8J4EGK6_9ACTN</name>
<dbReference type="Proteomes" id="UP000635606">
    <property type="component" value="Unassembled WGS sequence"/>
</dbReference>
<dbReference type="EMBL" id="BOPH01000087">
    <property type="protein sequence ID" value="GIJ71232.1"/>
    <property type="molecule type" value="Genomic_DNA"/>
</dbReference>
<dbReference type="SUPFAM" id="SSF48452">
    <property type="entry name" value="TPR-like"/>
    <property type="match status" value="2"/>
</dbReference>
<evidence type="ECO:0000259" key="1">
    <source>
        <dbReference type="Pfam" id="PF12770"/>
    </source>
</evidence>
<dbReference type="Gene3D" id="1.25.40.10">
    <property type="entry name" value="Tetratricopeptide repeat domain"/>
    <property type="match status" value="2"/>
</dbReference>
<organism evidence="2 3">
    <name type="scientific">Virgisporangium ochraceum</name>
    <dbReference type="NCBI Taxonomy" id="65505"/>
    <lineage>
        <taxon>Bacteria</taxon>
        <taxon>Bacillati</taxon>
        <taxon>Actinomycetota</taxon>
        <taxon>Actinomycetes</taxon>
        <taxon>Micromonosporales</taxon>
        <taxon>Micromonosporaceae</taxon>
        <taxon>Virgisporangium</taxon>
    </lineage>
</organism>
<proteinExistence type="predicted"/>
<evidence type="ECO:0000313" key="2">
    <source>
        <dbReference type="EMBL" id="GIJ71232.1"/>
    </source>
</evidence>
<reference evidence="2" key="1">
    <citation type="submission" date="2021-01" db="EMBL/GenBank/DDBJ databases">
        <title>Whole genome shotgun sequence of Virgisporangium ochraceum NBRC 16418.</title>
        <authorList>
            <person name="Komaki H."/>
            <person name="Tamura T."/>
        </authorList>
    </citation>
    <scope>NUCLEOTIDE SEQUENCE</scope>
    <source>
        <strain evidence="2">NBRC 16418</strain>
    </source>
</reference>
<evidence type="ECO:0000313" key="3">
    <source>
        <dbReference type="Proteomes" id="UP000635606"/>
    </source>
</evidence>